<dbReference type="PANTHER" id="PTHR43065">
    <property type="entry name" value="SENSOR HISTIDINE KINASE"/>
    <property type="match status" value="1"/>
</dbReference>
<dbReference type="SUPFAM" id="SSF55785">
    <property type="entry name" value="PYP-like sensor domain (PAS domain)"/>
    <property type="match status" value="1"/>
</dbReference>
<evidence type="ECO:0000259" key="10">
    <source>
        <dbReference type="PROSITE" id="PS50109"/>
    </source>
</evidence>
<dbReference type="STRING" id="1045775.SAMN05216378_2150"/>
<dbReference type="Gene3D" id="3.30.565.10">
    <property type="entry name" value="Histidine kinase-like ATPase, C-terminal domain"/>
    <property type="match status" value="1"/>
</dbReference>
<dbReference type="PANTHER" id="PTHR43065:SF46">
    <property type="entry name" value="C4-DICARBOXYLATE TRANSPORT SENSOR PROTEIN DCTB"/>
    <property type="match status" value="1"/>
</dbReference>
<dbReference type="InterPro" id="IPR000014">
    <property type="entry name" value="PAS"/>
</dbReference>
<evidence type="ECO:0000256" key="6">
    <source>
        <dbReference type="ARBA" id="ARBA00022777"/>
    </source>
</evidence>
<keyword evidence="9" id="KW-0472">Membrane</keyword>
<feature type="transmembrane region" description="Helical" evidence="9">
    <location>
        <begin position="34"/>
        <end position="51"/>
    </location>
</feature>
<accession>A0A1I1XF47</accession>
<comment type="catalytic activity">
    <reaction evidence="1">
        <text>ATP + protein L-histidine = ADP + protein N-phospho-L-histidine.</text>
        <dbReference type="EC" id="2.7.13.3"/>
    </reaction>
</comment>
<sequence>MLKELMLQFFITLVPAFAFQLWHNSSRNWRKIPVMMGLSNCVAMALCMIFTKDYHGCELNFRLLPLLIGSLYGGPYYLLLLSGVYTALRIEYLDSIGETVVFVVFIIIYIAVLLAVHGPFQRADRRRKIRIVMMLISGMCAFVILSFVVAVVTTGMPVTLEFVLLTLLTVVMTMISAWISVYAVESFKENAQLHYEVTRMSLSYQQEVEKLEQFIDQTKIAVILVNQYGKITHLNEMGVQMLAGGQNIIGQYFYDFFGDGKQDTNVKLLREALNGHSLVRELPQVENGRTLLKTAFCIRNLQTDAVTGAVLTAHDISELSLLRSEVGRMERLSLIGQMAASITHEIRNPMAVIRGFVQLMRERSPDNQQTYFGIVMDELDRANTIISDFLSLAQNRALTMEEGSLHDIIREMIPLLNADANLRGQTIEVELCDFIPSIQLNEKEIKQLLLNLARNGMEAMNEKGCLSIHTSYLADKEEIVLRIQDQGVGISEEQKQRIFDPFFSTKTQGTGLGLPLCVSIAERHNGRIDVESEQGVGTSFIVSFIRQSA</sequence>
<dbReference type="PRINTS" id="PR00344">
    <property type="entry name" value="BCTRLSENSOR"/>
</dbReference>
<dbReference type="CDD" id="cd00082">
    <property type="entry name" value="HisKA"/>
    <property type="match status" value="1"/>
</dbReference>
<dbReference type="SMART" id="SM00388">
    <property type="entry name" value="HisKA"/>
    <property type="match status" value="1"/>
</dbReference>
<feature type="domain" description="Histidine kinase" evidence="10">
    <location>
        <begin position="341"/>
        <end position="548"/>
    </location>
</feature>
<evidence type="ECO:0000256" key="4">
    <source>
        <dbReference type="ARBA" id="ARBA00022679"/>
    </source>
</evidence>
<feature type="transmembrane region" description="Helical" evidence="9">
    <location>
        <begin position="100"/>
        <end position="120"/>
    </location>
</feature>
<dbReference type="InterPro" id="IPR035965">
    <property type="entry name" value="PAS-like_dom_sf"/>
</dbReference>
<feature type="transmembrane region" description="Helical" evidence="9">
    <location>
        <begin position="63"/>
        <end position="88"/>
    </location>
</feature>
<feature type="transmembrane region" description="Helical" evidence="9">
    <location>
        <begin position="132"/>
        <end position="156"/>
    </location>
</feature>
<name>A0A1I1XF47_9BACL</name>
<dbReference type="RefSeq" id="WP_245772966.1">
    <property type="nucleotide sequence ID" value="NZ_FOMT01000002.1"/>
</dbReference>
<organism evidence="11 12">
    <name type="scientific">Paenibacillus catalpae</name>
    <dbReference type="NCBI Taxonomy" id="1045775"/>
    <lineage>
        <taxon>Bacteria</taxon>
        <taxon>Bacillati</taxon>
        <taxon>Bacillota</taxon>
        <taxon>Bacilli</taxon>
        <taxon>Bacillales</taxon>
        <taxon>Paenibacillaceae</taxon>
        <taxon>Paenibacillus</taxon>
    </lineage>
</organism>
<dbReference type="InterPro" id="IPR036890">
    <property type="entry name" value="HATPase_C_sf"/>
</dbReference>
<evidence type="ECO:0000256" key="8">
    <source>
        <dbReference type="ARBA" id="ARBA00023012"/>
    </source>
</evidence>
<keyword evidence="9" id="KW-1133">Transmembrane helix</keyword>
<dbReference type="Pfam" id="PF00512">
    <property type="entry name" value="HisKA"/>
    <property type="match status" value="1"/>
</dbReference>
<evidence type="ECO:0000313" key="11">
    <source>
        <dbReference type="EMBL" id="SFE05791.1"/>
    </source>
</evidence>
<dbReference type="SMART" id="SM00387">
    <property type="entry name" value="HATPase_c"/>
    <property type="match status" value="1"/>
</dbReference>
<keyword evidence="6 11" id="KW-0418">Kinase</keyword>
<keyword evidence="7" id="KW-0067">ATP-binding</keyword>
<dbReference type="InterPro" id="IPR036097">
    <property type="entry name" value="HisK_dim/P_sf"/>
</dbReference>
<dbReference type="GO" id="GO:0000155">
    <property type="term" value="F:phosphorelay sensor kinase activity"/>
    <property type="evidence" value="ECO:0007669"/>
    <property type="project" value="InterPro"/>
</dbReference>
<evidence type="ECO:0000256" key="5">
    <source>
        <dbReference type="ARBA" id="ARBA00022741"/>
    </source>
</evidence>
<dbReference type="SMART" id="SM00091">
    <property type="entry name" value="PAS"/>
    <property type="match status" value="1"/>
</dbReference>
<proteinExistence type="predicted"/>
<reference evidence="12" key="1">
    <citation type="submission" date="2016-10" db="EMBL/GenBank/DDBJ databases">
        <authorList>
            <person name="Varghese N."/>
            <person name="Submissions S."/>
        </authorList>
    </citation>
    <scope>NUCLEOTIDE SEQUENCE [LARGE SCALE GENOMIC DNA]</scope>
    <source>
        <strain evidence="12">CGMCC 1.10784</strain>
    </source>
</reference>
<keyword evidence="4" id="KW-0808">Transferase</keyword>
<dbReference type="Gene3D" id="3.30.450.20">
    <property type="entry name" value="PAS domain"/>
    <property type="match status" value="1"/>
</dbReference>
<dbReference type="InterPro" id="IPR003594">
    <property type="entry name" value="HATPase_dom"/>
</dbReference>
<keyword evidence="3" id="KW-0597">Phosphoprotein</keyword>
<evidence type="ECO:0000313" key="12">
    <source>
        <dbReference type="Proteomes" id="UP000198855"/>
    </source>
</evidence>
<evidence type="ECO:0000256" key="3">
    <source>
        <dbReference type="ARBA" id="ARBA00022553"/>
    </source>
</evidence>
<protein>
    <recommendedName>
        <fullName evidence="2">histidine kinase</fullName>
        <ecNumber evidence="2">2.7.13.3</ecNumber>
    </recommendedName>
</protein>
<dbReference type="AlphaFoldDB" id="A0A1I1XF47"/>
<dbReference type="InterPro" id="IPR003661">
    <property type="entry name" value="HisK_dim/P_dom"/>
</dbReference>
<dbReference type="Pfam" id="PF02518">
    <property type="entry name" value="HATPase_c"/>
    <property type="match status" value="1"/>
</dbReference>
<dbReference type="PROSITE" id="PS50109">
    <property type="entry name" value="HIS_KIN"/>
    <property type="match status" value="1"/>
</dbReference>
<dbReference type="Gene3D" id="1.10.287.130">
    <property type="match status" value="1"/>
</dbReference>
<keyword evidence="8" id="KW-0902">Two-component regulatory system</keyword>
<dbReference type="SUPFAM" id="SSF47384">
    <property type="entry name" value="Homodimeric domain of signal transducing histidine kinase"/>
    <property type="match status" value="1"/>
</dbReference>
<gene>
    <name evidence="11" type="ORF">SAMN05216378_2150</name>
</gene>
<keyword evidence="12" id="KW-1185">Reference proteome</keyword>
<dbReference type="Proteomes" id="UP000198855">
    <property type="component" value="Unassembled WGS sequence"/>
</dbReference>
<evidence type="ECO:0000256" key="1">
    <source>
        <dbReference type="ARBA" id="ARBA00000085"/>
    </source>
</evidence>
<dbReference type="InterPro" id="IPR004358">
    <property type="entry name" value="Sig_transdc_His_kin-like_C"/>
</dbReference>
<dbReference type="InterPro" id="IPR005467">
    <property type="entry name" value="His_kinase_dom"/>
</dbReference>
<evidence type="ECO:0000256" key="7">
    <source>
        <dbReference type="ARBA" id="ARBA00022840"/>
    </source>
</evidence>
<keyword evidence="9" id="KW-0812">Transmembrane</keyword>
<dbReference type="EC" id="2.7.13.3" evidence="2"/>
<keyword evidence="5" id="KW-0547">Nucleotide-binding</keyword>
<dbReference type="SUPFAM" id="SSF55874">
    <property type="entry name" value="ATPase domain of HSP90 chaperone/DNA topoisomerase II/histidine kinase"/>
    <property type="match status" value="1"/>
</dbReference>
<dbReference type="EMBL" id="FOMT01000002">
    <property type="protein sequence ID" value="SFE05791.1"/>
    <property type="molecule type" value="Genomic_DNA"/>
</dbReference>
<evidence type="ECO:0000256" key="9">
    <source>
        <dbReference type="SAM" id="Phobius"/>
    </source>
</evidence>
<feature type="transmembrane region" description="Helical" evidence="9">
    <location>
        <begin position="162"/>
        <end position="184"/>
    </location>
</feature>
<dbReference type="GO" id="GO:0005524">
    <property type="term" value="F:ATP binding"/>
    <property type="evidence" value="ECO:0007669"/>
    <property type="project" value="UniProtKB-KW"/>
</dbReference>
<evidence type="ECO:0000256" key="2">
    <source>
        <dbReference type="ARBA" id="ARBA00012438"/>
    </source>
</evidence>